<organism evidence="2">
    <name type="scientific">viral metagenome</name>
    <dbReference type="NCBI Taxonomy" id="1070528"/>
    <lineage>
        <taxon>unclassified sequences</taxon>
        <taxon>metagenomes</taxon>
        <taxon>organismal metagenomes</taxon>
    </lineage>
</organism>
<feature type="transmembrane region" description="Helical" evidence="1">
    <location>
        <begin position="132"/>
        <end position="153"/>
    </location>
</feature>
<name>A0A6C0LV61_9ZZZZ</name>
<evidence type="ECO:0000256" key="1">
    <source>
        <dbReference type="SAM" id="Phobius"/>
    </source>
</evidence>
<evidence type="ECO:0000313" key="2">
    <source>
        <dbReference type="EMBL" id="QHU33878.1"/>
    </source>
</evidence>
<keyword evidence="1" id="KW-0472">Membrane</keyword>
<sequence>MSLENIDVCAVLKKAVTLAKGDRQILASYACDFAKCTDCTPDPNATCQSCCGTVDPLHGIPTVGPALQSYCLNRFDDCDKLTGETGVCSLGTADDAARDRPLAKLMGDLVGIEKTKSGKCLFDKNGNCKSDMAVWLSLFSVAISIILAIALMLK</sequence>
<keyword evidence="1" id="KW-0812">Transmembrane</keyword>
<proteinExistence type="predicted"/>
<dbReference type="EMBL" id="MN740564">
    <property type="protein sequence ID" value="QHU33878.1"/>
    <property type="molecule type" value="Genomic_DNA"/>
</dbReference>
<accession>A0A6C0LV61</accession>
<reference evidence="2" key="1">
    <citation type="journal article" date="2020" name="Nature">
        <title>Giant virus diversity and host interactions through global metagenomics.</title>
        <authorList>
            <person name="Schulz F."/>
            <person name="Roux S."/>
            <person name="Paez-Espino D."/>
            <person name="Jungbluth S."/>
            <person name="Walsh D.A."/>
            <person name="Denef V.J."/>
            <person name="McMahon K.D."/>
            <person name="Konstantinidis K.T."/>
            <person name="Eloe-Fadrosh E.A."/>
            <person name="Kyrpides N.C."/>
            <person name="Woyke T."/>
        </authorList>
    </citation>
    <scope>NUCLEOTIDE SEQUENCE</scope>
    <source>
        <strain evidence="2">GVMAG-S-1016704-142</strain>
    </source>
</reference>
<dbReference type="AlphaFoldDB" id="A0A6C0LV61"/>
<protein>
    <submittedName>
        <fullName evidence="2">Uncharacterized protein</fullName>
    </submittedName>
</protein>
<keyword evidence="1" id="KW-1133">Transmembrane helix</keyword>